<evidence type="ECO:0000313" key="2">
    <source>
        <dbReference type="EMBL" id="GAB08502.1"/>
    </source>
</evidence>
<gene>
    <name evidence="2" type="ORF">GOARA_012_00520</name>
</gene>
<name>G7GY27_9ACTN</name>
<dbReference type="InterPro" id="IPR037523">
    <property type="entry name" value="VOC_core"/>
</dbReference>
<dbReference type="SUPFAM" id="SSF54593">
    <property type="entry name" value="Glyoxalase/Bleomycin resistance protein/Dihydroxybiphenyl dioxygenase"/>
    <property type="match status" value="1"/>
</dbReference>
<dbReference type="CDD" id="cd06587">
    <property type="entry name" value="VOC"/>
    <property type="match status" value="1"/>
</dbReference>
<dbReference type="PROSITE" id="PS51819">
    <property type="entry name" value="VOC"/>
    <property type="match status" value="1"/>
</dbReference>
<evidence type="ECO:0000259" key="1">
    <source>
        <dbReference type="PROSITE" id="PS51819"/>
    </source>
</evidence>
<dbReference type="Gene3D" id="3.10.180.10">
    <property type="entry name" value="2,3-Dihydroxybiphenyl 1,2-Dioxygenase, domain 1"/>
    <property type="match status" value="1"/>
</dbReference>
<dbReference type="Pfam" id="PF00903">
    <property type="entry name" value="Glyoxalase"/>
    <property type="match status" value="1"/>
</dbReference>
<dbReference type="InterPro" id="IPR004360">
    <property type="entry name" value="Glyas_Fos-R_dOase_dom"/>
</dbReference>
<organism evidence="2 3">
    <name type="scientific">Gordonia araii NBRC 100433</name>
    <dbReference type="NCBI Taxonomy" id="1073574"/>
    <lineage>
        <taxon>Bacteria</taxon>
        <taxon>Bacillati</taxon>
        <taxon>Actinomycetota</taxon>
        <taxon>Actinomycetes</taxon>
        <taxon>Mycobacteriales</taxon>
        <taxon>Gordoniaceae</taxon>
        <taxon>Gordonia</taxon>
    </lineage>
</organism>
<evidence type="ECO:0000313" key="3">
    <source>
        <dbReference type="Proteomes" id="UP000035088"/>
    </source>
</evidence>
<comment type="caution">
    <text evidence="2">The sequence shown here is derived from an EMBL/GenBank/DDBJ whole genome shotgun (WGS) entry which is preliminary data.</text>
</comment>
<dbReference type="Proteomes" id="UP000035088">
    <property type="component" value="Unassembled WGS sequence"/>
</dbReference>
<accession>G7GY27</accession>
<protein>
    <recommendedName>
        <fullName evidence="1">VOC domain-containing protein</fullName>
    </recommendedName>
</protein>
<dbReference type="STRING" id="1073574.GOARA_012_00520"/>
<dbReference type="AlphaFoldDB" id="G7GY27"/>
<dbReference type="EMBL" id="BAEE01000012">
    <property type="protein sequence ID" value="GAB08502.1"/>
    <property type="molecule type" value="Genomic_DNA"/>
</dbReference>
<reference evidence="2 3" key="1">
    <citation type="submission" date="2011-11" db="EMBL/GenBank/DDBJ databases">
        <title>Whole genome shotgun sequence of Gordonia araii NBRC 100433.</title>
        <authorList>
            <person name="Yoshida Y."/>
            <person name="Hosoyama A."/>
            <person name="Tsuchikane K."/>
            <person name="Katsumata H."/>
            <person name="Yamazaki S."/>
            <person name="Fujita N."/>
        </authorList>
    </citation>
    <scope>NUCLEOTIDE SEQUENCE [LARGE SCALE GENOMIC DNA]</scope>
    <source>
        <strain evidence="2 3">NBRC 100433</strain>
    </source>
</reference>
<keyword evidence="3" id="KW-1185">Reference proteome</keyword>
<sequence length="139" mass="14961">MNGGSLGDMLDSAELVAFVACRDLEASHRFYGGVLGLRRVHASPAANVYDVAGRQLRVTEAAEPVSAPYTVLGWNVEDIEATVRELADAGVELRRYDGFDQDEHAIWTTPGGTRVAWFADPDGNVLSVQQLGDDEQAVG</sequence>
<proteinExistence type="predicted"/>
<feature type="domain" description="VOC" evidence="1">
    <location>
        <begin position="12"/>
        <end position="131"/>
    </location>
</feature>
<dbReference type="InterPro" id="IPR029068">
    <property type="entry name" value="Glyas_Bleomycin-R_OHBP_Dase"/>
</dbReference>